<evidence type="ECO:0000313" key="2">
    <source>
        <dbReference type="Proteomes" id="UP001140949"/>
    </source>
</evidence>
<organism evidence="1 2">
    <name type="scientific">Iris pallida</name>
    <name type="common">Sweet iris</name>
    <dbReference type="NCBI Taxonomy" id="29817"/>
    <lineage>
        <taxon>Eukaryota</taxon>
        <taxon>Viridiplantae</taxon>
        <taxon>Streptophyta</taxon>
        <taxon>Embryophyta</taxon>
        <taxon>Tracheophyta</taxon>
        <taxon>Spermatophyta</taxon>
        <taxon>Magnoliopsida</taxon>
        <taxon>Liliopsida</taxon>
        <taxon>Asparagales</taxon>
        <taxon>Iridaceae</taxon>
        <taxon>Iridoideae</taxon>
        <taxon>Irideae</taxon>
        <taxon>Iris</taxon>
    </lineage>
</organism>
<accession>A0AAX6EKK5</accession>
<keyword evidence="2" id="KW-1185">Reference proteome</keyword>
<reference evidence="1" key="2">
    <citation type="submission" date="2023-04" db="EMBL/GenBank/DDBJ databases">
        <authorList>
            <person name="Bruccoleri R.E."/>
            <person name="Oakeley E.J."/>
            <person name="Faust A.-M."/>
            <person name="Dessus-Babus S."/>
            <person name="Altorfer M."/>
            <person name="Burckhardt D."/>
            <person name="Oertli M."/>
            <person name="Naumann U."/>
            <person name="Petersen F."/>
            <person name="Wong J."/>
        </authorList>
    </citation>
    <scope>NUCLEOTIDE SEQUENCE</scope>
    <source>
        <strain evidence="1">GSM-AAB239-AS_SAM_17_03QT</strain>
        <tissue evidence="1">Leaf</tissue>
    </source>
</reference>
<gene>
    <name evidence="1" type="ORF">M6B38_183915</name>
</gene>
<evidence type="ECO:0000313" key="1">
    <source>
        <dbReference type="EMBL" id="KAJ6804573.1"/>
    </source>
</evidence>
<dbReference type="Proteomes" id="UP001140949">
    <property type="component" value="Unassembled WGS sequence"/>
</dbReference>
<reference evidence="1" key="1">
    <citation type="journal article" date="2023" name="GigaByte">
        <title>Genome assembly of the bearded iris, Iris pallida Lam.</title>
        <authorList>
            <person name="Bruccoleri R.E."/>
            <person name="Oakeley E.J."/>
            <person name="Faust A.M.E."/>
            <person name="Altorfer M."/>
            <person name="Dessus-Babus S."/>
            <person name="Burckhardt D."/>
            <person name="Oertli M."/>
            <person name="Naumann U."/>
            <person name="Petersen F."/>
            <person name="Wong J."/>
        </authorList>
    </citation>
    <scope>NUCLEOTIDE SEQUENCE</scope>
    <source>
        <strain evidence="1">GSM-AAB239-AS_SAM_17_03QT</strain>
    </source>
</reference>
<sequence>MDVLEHNADGAPHTNGGLCLWHGKPFMCDTMFMEYEIGWYAMDCMLWNVLHGQWTRIARVRVRLPSNGYAGAPGPFGLGGNYVWYLWCTTFGRITTVQCCDKL</sequence>
<name>A0AAX6EKK5_IRIPA</name>
<proteinExistence type="predicted"/>
<dbReference type="AlphaFoldDB" id="A0AAX6EKK5"/>
<comment type="caution">
    <text evidence="1">The sequence shown here is derived from an EMBL/GenBank/DDBJ whole genome shotgun (WGS) entry which is preliminary data.</text>
</comment>
<protein>
    <submittedName>
        <fullName evidence="1">Uncharacterized protein</fullName>
    </submittedName>
</protein>
<dbReference type="EMBL" id="JANAVB010035820">
    <property type="protein sequence ID" value="KAJ6804573.1"/>
    <property type="molecule type" value="Genomic_DNA"/>
</dbReference>